<dbReference type="EMBL" id="FNTI01000001">
    <property type="protein sequence ID" value="SED70828.1"/>
    <property type="molecule type" value="Genomic_DNA"/>
</dbReference>
<protein>
    <recommendedName>
        <fullName evidence="3">DUF4331 domain-containing protein</fullName>
    </recommendedName>
</protein>
<dbReference type="AlphaFoldDB" id="A0A1M7CIA9"/>
<dbReference type="OrthoDB" id="525451at2"/>
<name>A0A1M7CIA9_9BRAD</name>
<evidence type="ECO:0000313" key="2">
    <source>
        <dbReference type="Proteomes" id="UP000183208"/>
    </source>
</evidence>
<reference evidence="1 2" key="1">
    <citation type="submission" date="2016-10" db="EMBL/GenBank/DDBJ databases">
        <authorList>
            <person name="de Groot N.N."/>
        </authorList>
    </citation>
    <scope>NUCLEOTIDE SEQUENCE [LARGE SCALE GENOMIC DNA]</scope>
    <source>
        <strain evidence="1 2">GAS522</strain>
    </source>
</reference>
<accession>A0A1M7CIA9</accession>
<sequence>MSDHFSGPRSLSDPAADITDVFAFPCPDSPQHLVLAMDVFGKAGPSALFSDAVIYRFRVRPAAIAETGPMSSFAIGTDEAIFDCVFEVPSSLKDGSQPKQHGRCMTPSGEVIQFCVNDEKGGNGNDVQVFAGQRSEPFFLDVRMIEKTVATGQLAFKKVGSDTLYGTNILAIVLKVEWRTLLKGGPMFAVVCETLASGKRPVRIERVGRPEIKNVSLSWKMFDQVNRDLEIRDLYNSEDAFKLATDYFDAYRVRMNANLTFYDGLDGKIDWPANEQGNHPLTKILLADFLVVDASKPLTELSYFEIERSMLKDRIHVTAGGRWLNEDIMDSIFTLYVNGGNGPRVDDGIAGPITWSSKVFPYMAPPNPPRVVAS</sequence>
<dbReference type="Proteomes" id="UP000183208">
    <property type="component" value="Unassembled WGS sequence"/>
</dbReference>
<organism evidence="1 2">
    <name type="scientific">Bradyrhizobium lablabi</name>
    <dbReference type="NCBI Taxonomy" id="722472"/>
    <lineage>
        <taxon>Bacteria</taxon>
        <taxon>Pseudomonadati</taxon>
        <taxon>Pseudomonadota</taxon>
        <taxon>Alphaproteobacteria</taxon>
        <taxon>Hyphomicrobiales</taxon>
        <taxon>Nitrobacteraceae</taxon>
        <taxon>Bradyrhizobium</taxon>
    </lineage>
</organism>
<evidence type="ECO:0000313" key="1">
    <source>
        <dbReference type="EMBL" id="SED70828.1"/>
    </source>
</evidence>
<evidence type="ECO:0008006" key="3">
    <source>
        <dbReference type="Google" id="ProtNLM"/>
    </source>
</evidence>
<dbReference type="InterPro" id="IPR025566">
    <property type="entry name" value="DUF4331"/>
</dbReference>
<dbReference type="RefSeq" id="WP_074824491.1">
    <property type="nucleotide sequence ID" value="NZ_FNTI01000001.1"/>
</dbReference>
<proteinExistence type="predicted"/>
<dbReference type="Pfam" id="PF14224">
    <property type="entry name" value="DUF4331"/>
    <property type="match status" value="1"/>
</dbReference>
<gene>
    <name evidence="1" type="ORF">SAMN05444171_4889</name>
</gene>